<organism evidence="2 3">
    <name type="scientific">Streptomyces albireticuli</name>
    <dbReference type="NCBI Taxonomy" id="1940"/>
    <lineage>
        <taxon>Bacteria</taxon>
        <taxon>Bacillati</taxon>
        <taxon>Actinomycetota</taxon>
        <taxon>Actinomycetes</taxon>
        <taxon>Kitasatosporales</taxon>
        <taxon>Streptomycetaceae</taxon>
        <taxon>Streptomyces</taxon>
    </lineage>
</organism>
<dbReference type="AlphaFoldDB" id="A0A2A2DFV0"/>
<name>A0A2A2DFV0_9ACTN</name>
<accession>A0A2A2DFV0</accession>
<dbReference type="EMBL" id="NSJV01000056">
    <property type="protein sequence ID" value="PAU50394.1"/>
    <property type="molecule type" value="Genomic_DNA"/>
</dbReference>
<gene>
    <name evidence="2" type="ORF">CK936_02810</name>
</gene>
<evidence type="ECO:0000313" key="2">
    <source>
        <dbReference type="EMBL" id="PAU50394.1"/>
    </source>
</evidence>
<reference evidence="2 3" key="1">
    <citation type="submission" date="2017-08" db="EMBL/GenBank/DDBJ databases">
        <title>Genome sequence of Streptomyces albireticuli NRRL B-1670.</title>
        <authorList>
            <person name="Graham D.E."/>
            <person name="Mahan K.M."/>
            <person name="Klingeman D.M."/>
            <person name="Hettich R.L."/>
            <person name="Parry R.J."/>
            <person name="Spain J.C."/>
        </authorList>
    </citation>
    <scope>NUCLEOTIDE SEQUENCE [LARGE SCALE GENOMIC DNA]</scope>
    <source>
        <strain evidence="2 3">NRRL B-1670</strain>
    </source>
</reference>
<dbReference type="Proteomes" id="UP000218944">
    <property type="component" value="Unassembled WGS sequence"/>
</dbReference>
<evidence type="ECO:0000256" key="1">
    <source>
        <dbReference type="SAM" id="SignalP"/>
    </source>
</evidence>
<sequence>MIVAAGVLVPAAFLASPAAADERTPTTAAAEQQPTAGRAVIKVGSTGLTVKPGGTADVDVTVDNSASDTDFGVVGLPTNIWFDGKPGPEWNDVKVSFWNEEEHAWVPTSWDPSNKFELPRPRLDKRSTVGFKLRFTFAPDVQPSRGVIQFLGLSMDMEKNTATDQATWPTEVKLPFTVLPADR</sequence>
<feature type="signal peptide" evidence="1">
    <location>
        <begin position="1"/>
        <end position="20"/>
    </location>
</feature>
<evidence type="ECO:0000313" key="3">
    <source>
        <dbReference type="Proteomes" id="UP000218944"/>
    </source>
</evidence>
<feature type="chain" id="PRO_5012335706" evidence="1">
    <location>
        <begin position="21"/>
        <end position="183"/>
    </location>
</feature>
<protein>
    <submittedName>
        <fullName evidence="2">Uncharacterized protein</fullName>
    </submittedName>
</protein>
<comment type="caution">
    <text evidence="2">The sequence shown here is derived from an EMBL/GenBank/DDBJ whole genome shotgun (WGS) entry which is preliminary data.</text>
</comment>
<proteinExistence type="predicted"/>
<keyword evidence="1" id="KW-0732">Signal</keyword>
<keyword evidence="3" id="KW-1185">Reference proteome</keyword>